<evidence type="ECO:0000313" key="3">
    <source>
        <dbReference type="Proteomes" id="UP000693970"/>
    </source>
</evidence>
<reference evidence="2" key="2">
    <citation type="submission" date="2021-04" db="EMBL/GenBank/DDBJ databases">
        <authorList>
            <person name="Podell S."/>
        </authorList>
    </citation>
    <scope>NUCLEOTIDE SEQUENCE</scope>
    <source>
        <strain evidence="2">Hildebrandi</strain>
    </source>
</reference>
<gene>
    <name evidence="2" type="ORF">IV203_034777</name>
</gene>
<feature type="region of interest" description="Disordered" evidence="1">
    <location>
        <begin position="142"/>
        <end position="169"/>
    </location>
</feature>
<evidence type="ECO:0000313" key="2">
    <source>
        <dbReference type="EMBL" id="KAG7359679.1"/>
    </source>
</evidence>
<protein>
    <submittedName>
        <fullName evidence="2">Uncharacterized protein</fullName>
    </submittedName>
</protein>
<sequence length="169" mass="18253">MSSVKAESSNIILQPRSPQEETIIQQEREDNMSRGRTFLFVETRQSDHLENTASPQHGSDFMLYRPIISPSASLSNLVINNDVITGSTEVLIKPTSTTPPTSPMGRNSLFPGSPLAATSPNGSSCSKSKSCQRRGRFLVWPVSAVNPTPPTTSRGENSLYTSPTATNSA</sequence>
<feature type="region of interest" description="Disordered" evidence="1">
    <location>
        <begin position="1"/>
        <end position="21"/>
    </location>
</feature>
<accession>A0A9K3LDH1</accession>
<dbReference type="EMBL" id="JAGRRH010000013">
    <property type="protein sequence ID" value="KAG7359679.1"/>
    <property type="molecule type" value="Genomic_DNA"/>
</dbReference>
<proteinExistence type="predicted"/>
<feature type="compositionally biased region" description="Polar residues" evidence="1">
    <location>
        <begin position="151"/>
        <end position="169"/>
    </location>
</feature>
<dbReference type="Proteomes" id="UP000693970">
    <property type="component" value="Unassembled WGS sequence"/>
</dbReference>
<comment type="caution">
    <text evidence="2">The sequence shown here is derived from an EMBL/GenBank/DDBJ whole genome shotgun (WGS) entry which is preliminary data.</text>
</comment>
<evidence type="ECO:0000256" key="1">
    <source>
        <dbReference type="SAM" id="MobiDB-lite"/>
    </source>
</evidence>
<keyword evidence="3" id="KW-1185">Reference proteome</keyword>
<dbReference type="AlphaFoldDB" id="A0A9K3LDH1"/>
<organism evidence="2 3">
    <name type="scientific">Nitzschia inconspicua</name>
    <dbReference type="NCBI Taxonomy" id="303405"/>
    <lineage>
        <taxon>Eukaryota</taxon>
        <taxon>Sar</taxon>
        <taxon>Stramenopiles</taxon>
        <taxon>Ochrophyta</taxon>
        <taxon>Bacillariophyta</taxon>
        <taxon>Bacillariophyceae</taxon>
        <taxon>Bacillariophycidae</taxon>
        <taxon>Bacillariales</taxon>
        <taxon>Bacillariaceae</taxon>
        <taxon>Nitzschia</taxon>
    </lineage>
</organism>
<feature type="region of interest" description="Disordered" evidence="1">
    <location>
        <begin position="95"/>
        <end position="129"/>
    </location>
</feature>
<reference evidence="2" key="1">
    <citation type="journal article" date="2021" name="Sci. Rep.">
        <title>Diploid genomic architecture of Nitzschia inconspicua, an elite biomass production diatom.</title>
        <authorList>
            <person name="Oliver A."/>
            <person name="Podell S."/>
            <person name="Pinowska A."/>
            <person name="Traller J.C."/>
            <person name="Smith S.R."/>
            <person name="McClure R."/>
            <person name="Beliaev A."/>
            <person name="Bohutskyi P."/>
            <person name="Hill E.A."/>
            <person name="Rabines A."/>
            <person name="Zheng H."/>
            <person name="Allen L.Z."/>
            <person name="Kuo A."/>
            <person name="Grigoriev I.V."/>
            <person name="Allen A.E."/>
            <person name="Hazlebeck D."/>
            <person name="Allen E.E."/>
        </authorList>
    </citation>
    <scope>NUCLEOTIDE SEQUENCE</scope>
    <source>
        <strain evidence="2">Hildebrandi</strain>
    </source>
</reference>
<name>A0A9K3LDH1_9STRA</name>